<dbReference type="PROSITE" id="PS51085">
    <property type="entry name" value="2FE2S_FER_2"/>
    <property type="match status" value="1"/>
</dbReference>
<dbReference type="Gene3D" id="3.10.20.30">
    <property type="match status" value="1"/>
</dbReference>
<dbReference type="CDD" id="cd06185">
    <property type="entry name" value="PDR_like"/>
    <property type="match status" value="1"/>
</dbReference>
<dbReference type="Gene3D" id="3.40.50.80">
    <property type="entry name" value="Nucleotide-binding domain of ferredoxin-NADP reductase (FNR) module"/>
    <property type="match status" value="1"/>
</dbReference>
<dbReference type="InterPro" id="IPR012675">
    <property type="entry name" value="Beta-grasp_dom_sf"/>
</dbReference>
<reference evidence="4" key="1">
    <citation type="journal article" date="2019" name="Int. J. Syst. Evol. Microbiol.">
        <title>The Global Catalogue of Microorganisms (GCM) 10K type strain sequencing project: providing services to taxonomists for standard genome sequencing and annotation.</title>
        <authorList>
            <consortium name="The Broad Institute Genomics Platform"/>
            <consortium name="The Broad Institute Genome Sequencing Center for Infectious Disease"/>
            <person name="Wu L."/>
            <person name="Ma J."/>
        </authorList>
    </citation>
    <scope>NUCLEOTIDE SEQUENCE [LARGE SCALE GENOMIC DNA]</scope>
    <source>
        <strain evidence="4">CGMCC 4.7283</strain>
    </source>
</reference>
<accession>A0ABV9KNS4</accession>
<dbReference type="SUPFAM" id="SSF63380">
    <property type="entry name" value="Riboflavin synthase domain-like"/>
    <property type="match status" value="1"/>
</dbReference>
<dbReference type="Gene3D" id="2.40.30.10">
    <property type="entry name" value="Translation factors"/>
    <property type="match status" value="1"/>
</dbReference>
<dbReference type="Proteomes" id="UP001595973">
    <property type="component" value="Unassembled WGS sequence"/>
</dbReference>
<evidence type="ECO:0000313" key="3">
    <source>
        <dbReference type="EMBL" id="MFC4671832.1"/>
    </source>
</evidence>
<dbReference type="EMBL" id="JBHSGI010000034">
    <property type="protein sequence ID" value="MFC4671832.1"/>
    <property type="molecule type" value="Genomic_DNA"/>
</dbReference>
<organism evidence="3 4">
    <name type="scientific">Seohaeicola nanhaiensis</name>
    <dbReference type="NCBI Taxonomy" id="1387282"/>
    <lineage>
        <taxon>Bacteria</taxon>
        <taxon>Pseudomonadati</taxon>
        <taxon>Pseudomonadota</taxon>
        <taxon>Alphaproteobacteria</taxon>
        <taxon>Rhodobacterales</taxon>
        <taxon>Roseobacteraceae</taxon>
        <taxon>Seohaeicola</taxon>
    </lineage>
</organism>
<evidence type="ECO:0000259" key="2">
    <source>
        <dbReference type="PROSITE" id="PS51384"/>
    </source>
</evidence>
<dbReference type="PANTHER" id="PTHR47354:SF2">
    <property type="entry name" value="BLR2392 PROTEIN"/>
    <property type="match status" value="1"/>
</dbReference>
<dbReference type="InterPro" id="IPR039261">
    <property type="entry name" value="FNR_nucleotide-bd"/>
</dbReference>
<evidence type="ECO:0000259" key="1">
    <source>
        <dbReference type="PROSITE" id="PS51085"/>
    </source>
</evidence>
<dbReference type="InterPro" id="IPR050415">
    <property type="entry name" value="MRET"/>
</dbReference>
<name>A0ABV9KNS4_9RHOB</name>
<gene>
    <name evidence="3" type="ORF">ACFO5X_25000</name>
</gene>
<dbReference type="InterPro" id="IPR001041">
    <property type="entry name" value="2Fe-2S_ferredoxin-type"/>
</dbReference>
<dbReference type="InterPro" id="IPR006058">
    <property type="entry name" value="2Fe2S_fd_BS"/>
</dbReference>
<dbReference type="PROSITE" id="PS00197">
    <property type="entry name" value="2FE2S_FER_1"/>
    <property type="match status" value="1"/>
</dbReference>
<dbReference type="SUPFAM" id="SSF52343">
    <property type="entry name" value="Ferredoxin reductase-like, C-terminal NADP-linked domain"/>
    <property type="match status" value="1"/>
</dbReference>
<feature type="domain" description="FAD-binding FR-type" evidence="2">
    <location>
        <begin position="1"/>
        <end position="102"/>
    </location>
</feature>
<dbReference type="PROSITE" id="PS51384">
    <property type="entry name" value="FAD_FR"/>
    <property type="match status" value="1"/>
</dbReference>
<dbReference type="InterPro" id="IPR036010">
    <property type="entry name" value="2Fe-2S_ferredoxin-like_sf"/>
</dbReference>
<dbReference type="Pfam" id="PF00111">
    <property type="entry name" value="Fer2"/>
    <property type="match status" value="1"/>
</dbReference>
<keyword evidence="4" id="KW-1185">Reference proteome</keyword>
<dbReference type="InterPro" id="IPR017938">
    <property type="entry name" value="Riboflavin_synthase-like_b-brl"/>
</dbReference>
<protein>
    <submittedName>
        <fullName evidence="3">PDR/VanB family oxidoreductase</fullName>
    </submittedName>
</protein>
<proteinExistence type="predicted"/>
<dbReference type="CDD" id="cd00207">
    <property type="entry name" value="fer2"/>
    <property type="match status" value="1"/>
</dbReference>
<dbReference type="SUPFAM" id="SSF54292">
    <property type="entry name" value="2Fe-2S ferredoxin-like"/>
    <property type="match status" value="1"/>
</dbReference>
<sequence length="312" mass="32691">MTLCTATLTRLVPLTAQITEFTLEGDDLPPFAPGAHIRVELPDGDTRAYSLIRMTAADAAVASYTIAVQREDGGKGGSRFMHGLREGVQLRFAPPKCDFPVDTGAPAVLLAGGIGVTPLISMAAALDEAGQAFAFHYAARSAGVMAYRDALAARFGDRVHLHFDDDASALNLEAVIGALGQANLYICGPRGLIDTARTRAEAAGIAAGRVHVELFDTPAPVQGETGFEVELSSSGQVFTVAPGQSIIDALEAGGVDVLYDCRRGDCGICQCGVIEGVPDHRDVVLSAEERAAGNVMQICVSRAKTPRLVLDL</sequence>
<dbReference type="InterPro" id="IPR017927">
    <property type="entry name" value="FAD-bd_FR_type"/>
</dbReference>
<dbReference type="PRINTS" id="PR00409">
    <property type="entry name" value="PHDIOXRDTASE"/>
</dbReference>
<evidence type="ECO:0000313" key="4">
    <source>
        <dbReference type="Proteomes" id="UP001595973"/>
    </source>
</evidence>
<dbReference type="RefSeq" id="WP_380722764.1">
    <property type="nucleotide sequence ID" value="NZ_JBHSGI010000034.1"/>
</dbReference>
<dbReference type="PANTHER" id="PTHR47354">
    <property type="entry name" value="NADH OXIDOREDUCTASE HCR"/>
    <property type="match status" value="1"/>
</dbReference>
<comment type="caution">
    <text evidence="3">The sequence shown here is derived from an EMBL/GenBank/DDBJ whole genome shotgun (WGS) entry which is preliminary data.</text>
</comment>
<feature type="domain" description="2Fe-2S ferredoxin-type" evidence="1">
    <location>
        <begin position="227"/>
        <end position="312"/>
    </location>
</feature>